<dbReference type="EMBL" id="JANIBC010000001">
    <property type="protein sequence ID" value="MCQ8184379.1"/>
    <property type="molecule type" value="Genomic_DNA"/>
</dbReference>
<keyword evidence="3" id="KW-1185">Reference proteome</keyword>
<dbReference type="Proteomes" id="UP001142610">
    <property type="component" value="Unassembled WGS sequence"/>
</dbReference>
<organism evidence="2 3">
    <name type="scientific">Parvularcula maris</name>
    <dbReference type="NCBI Taxonomy" id="2965077"/>
    <lineage>
        <taxon>Bacteria</taxon>
        <taxon>Pseudomonadati</taxon>
        <taxon>Pseudomonadota</taxon>
        <taxon>Alphaproteobacteria</taxon>
        <taxon>Parvularculales</taxon>
        <taxon>Parvularculaceae</taxon>
        <taxon>Parvularcula</taxon>
    </lineage>
</organism>
<evidence type="ECO:0000256" key="1">
    <source>
        <dbReference type="SAM" id="SignalP"/>
    </source>
</evidence>
<reference evidence="2" key="1">
    <citation type="submission" date="2022-07" db="EMBL/GenBank/DDBJ databases">
        <title>Parvularcula maris sp. nov., an algicidal bacterium isolated from seawater.</title>
        <authorList>
            <person name="Li F."/>
        </authorList>
    </citation>
    <scope>NUCLEOTIDE SEQUENCE</scope>
    <source>
        <strain evidence="2">BGMRC 0090</strain>
    </source>
</reference>
<feature type="signal peptide" evidence="1">
    <location>
        <begin position="1"/>
        <end position="20"/>
    </location>
</feature>
<protein>
    <recommendedName>
        <fullName evidence="4">Chemotaxis protein</fullName>
    </recommendedName>
</protein>
<proteinExistence type="predicted"/>
<evidence type="ECO:0000313" key="2">
    <source>
        <dbReference type="EMBL" id="MCQ8184379.1"/>
    </source>
</evidence>
<gene>
    <name evidence="2" type="ORF">NOG11_03175</name>
</gene>
<sequence length="518" mass="54958">MKQLLVSLAALGAALSPAAAQVERASFDSSPFALGSLTEREGALPRELWRGSSAETVAAQFASLPVRFEDTAKREMLRRVLLSPGEGPEGADAGLAGLKLLKAAEAGYAFEAGSLAELTPGLTVQPALSRIVAIRDLYAGDTEQACGRGASLREGRQDPFFVRLRIFCYLYADERPAAELTLSLAREENVLTEQDERTFASLLAGVTPTRMPTDPLSYAAFRRLGGLVGPGDVADLRPAIAAAVAMDTGLSSQAREAALLRAARENLLPHRELGDAAMRLENSRLQATIASIRVMQEGSPERQAAIGQALLDAGTDTDQFLFLTKAFSQEIASSAAGPQTAPYAVEFAMAALLLRRFDAAERWMQTVAAEQSVGGERAFLNLANLYGAVRPSAAQRLAGAIGERIVEPEPVPFEVVDPLAQVAERADLSLAAEHGIKAAAEGSRAGMLLAALELGAVQASGEAELARDAMAETLYSVADAAPILADIRFEEQALSYTGKLREEVVNSQAYVPRVKPAR</sequence>
<name>A0A9X2RH10_9PROT</name>
<feature type="chain" id="PRO_5040863284" description="Chemotaxis protein" evidence="1">
    <location>
        <begin position="21"/>
        <end position="518"/>
    </location>
</feature>
<comment type="caution">
    <text evidence="2">The sequence shown here is derived from an EMBL/GenBank/DDBJ whole genome shotgun (WGS) entry which is preliminary data.</text>
</comment>
<dbReference type="AlphaFoldDB" id="A0A9X2RH10"/>
<evidence type="ECO:0008006" key="4">
    <source>
        <dbReference type="Google" id="ProtNLM"/>
    </source>
</evidence>
<accession>A0A9X2RH10</accession>
<dbReference type="RefSeq" id="WP_256618181.1">
    <property type="nucleotide sequence ID" value="NZ_JANIBC010000001.1"/>
</dbReference>
<keyword evidence="1" id="KW-0732">Signal</keyword>
<evidence type="ECO:0000313" key="3">
    <source>
        <dbReference type="Proteomes" id="UP001142610"/>
    </source>
</evidence>